<proteinExistence type="predicted"/>
<dbReference type="PANTHER" id="PTHR19372:SF7">
    <property type="entry name" value="SULFITE OXIDASE, MITOCHONDRIAL"/>
    <property type="match status" value="1"/>
</dbReference>
<dbReference type="AlphaFoldDB" id="A0A6J4LT83"/>
<dbReference type="Gene3D" id="3.90.420.10">
    <property type="entry name" value="Oxidoreductase, molybdopterin-binding domain"/>
    <property type="match status" value="1"/>
</dbReference>
<evidence type="ECO:0000256" key="1">
    <source>
        <dbReference type="SAM" id="Phobius"/>
    </source>
</evidence>
<reference evidence="3" key="1">
    <citation type="submission" date="2020-02" db="EMBL/GenBank/DDBJ databases">
        <authorList>
            <person name="Meier V. D."/>
        </authorList>
    </citation>
    <scope>NUCLEOTIDE SEQUENCE</scope>
    <source>
        <strain evidence="3">AVDCRST_MAG29</strain>
    </source>
</reference>
<name>A0A6J4LT83_9ACTN</name>
<dbReference type="GO" id="GO:0006790">
    <property type="term" value="P:sulfur compound metabolic process"/>
    <property type="evidence" value="ECO:0007669"/>
    <property type="project" value="TreeGrafter"/>
</dbReference>
<dbReference type="InterPro" id="IPR000572">
    <property type="entry name" value="OxRdtase_Mopterin-bd_dom"/>
</dbReference>
<dbReference type="EMBL" id="CADCUG010000093">
    <property type="protein sequence ID" value="CAA9339246.1"/>
    <property type="molecule type" value="Genomic_DNA"/>
</dbReference>
<feature type="transmembrane region" description="Helical" evidence="1">
    <location>
        <begin position="118"/>
        <end position="136"/>
    </location>
</feature>
<dbReference type="PANTHER" id="PTHR19372">
    <property type="entry name" value="SULFITE REDUCTASE"/>
    <property type="match status" value="1"/>
</dbReference>
<dbReference type="SUPFAM" id="SSF56524">
    <property type="entry name" value="Oxidoreductase molybdopterin-binding domain"/>
    <property type="match status" value="1"/>
</dbReference>
<dbReference type="SUPFAM" id="SSF81296">
    <property type="entry name" value="E set domains"/>
    <property type="match status" value="1"/>
</dbReference>
<keyword evidence="1" id="KW-1133">Transmembrane helix</keyword>
<dbReference type="InterPro" id="IPR036374">
    <property type="entry name" value="OxRdtase_Mopterin-bd_sf"/>
</dbReference>
<keyword evidence="1" id="KW-0812">Transmembrane</keyword>
<evidence type="ECO:0000259" key="2">
    <source>
        <dbReference type="Pfam" id="PF00174"/>
    </source>
</evidence>
<feature type="transmembrane region" description="Helical" evidence="1">
    <location>
        <begin position="173"/>
        <end position="195"/>
    </location>
</feature>
<protein>
    <submittedName>
        <fullName evidence="3">Probable sulfite oxidase</fullName>
    </submittedName>
</protein>
<sequence>MDRRWAAFAGVVTAVVGLGVAELLSALLRVRVSPVLAVGEGIIEITPGALAERAIAAVGRADKPLLVTGVVLGVLAVSALAGVLAARHRSAGLLLLAAQAGLAAFAAMARPASSPYDLLPALVAGAVSIAVLELLLRRAPLPKPHSDPAGGPDDDPRAVGGVMAVPDAGRRRFLRTAAGAVGVAGVLAVAGRWAASARSGVERARRELDLRLRAAGVPAGVQVDVPDMPAWHTPTNTFYRIDTALAVPLVDPGDWQLRIHGMVDRELVLTYDDLLARGLDDAWVTLCCVSNPVGGELVGNTRWSGVRIDELLAEVGVSADADALLSTSEDGWTCGTPLAELTDGRDALLAVAMDGEPLPLEHGFPVRMVVPGLYGFVSATKWVVDWEVSRFDRFSAYWTDRGWSARGPVKTSSRIDVPRGGTSVAAGPVAVAGVAFAQHRGIERVEIRIDDGAWEPARLADVPSTDTWVQWVYDWEATPGEHLLTVRATDATGELQSGADVDVVPDGAEGWHDITVQVS</sequence>
<dbReference type="GO" id="GO:0020037">
    <property type="term" value="F:heme binding"/>
    <property type="evidence" value="ECO:0007669"/>
    <property type="project" value="TreeGrafter"/>
</dbReference>
<evidence type="ECO:0000313" key="3">
    <source>
        <dbReference type="EMBL" id="CAA9339246.1"/>
    </source>
</evidence>
<dbReference type="Pfam" id="PF00174">
    <property type="entry name" value="Oxidored_molyb"/>
    <property type="match status" value="1"/>
</dbReference>
<dbReference type="InterPro" id="IPR014756">
    <property type="entry name" value="Ig_E-set"/>
</dbReference>
<gene>
    <name evidence="3" type="ORF">AVDCRST_MAG29-1537</name>
</gene>
<feature type="transmembrane region" description="Helical" evidence="1">
    <location>
        <begin position="93"/>
        <end position="112"/>
    </location>
</feature>
<dbReference type="GO" id="GO:0043546">
    <property type="term" value="F:molybdopterin cofactor binding"/>
    <property type="evidence" value="ECO:0007669"/>
    <property type="project" value="TreeGrafter"/>
</dbReference>
<dbReference type="GO" id="GO:0008482">
    <property type="term" value="F:sulfite oxidase activity"/>
    <property type="evidence" value="ECO:0007669"/>
    <property type="project" value="TreeGrafter"/>
</dbReference>
<dbReference type="Gene3D" id="2.60.40.650">
    <property type="match status" value="1"/>
</dbReference>
<feature type="transmembrane region" description="Helical" evidence="1">
    <location>
        <begin position="65"/>
        <end position="86"/>
    </location>
</feature>
<feature type="domain" description="Oxidoreductase molybdopterin-binding" evidence="2">
    <location>
        <begin position="245"/>
        <end position="395"/>
    </location>
</feature>
<organism evidence="3">
    <name type="scientific">uncultured Nocardioidaceae bacterium</name>
    <dbReference type="NCBI Taxonomy" id="253824"/>
    <lineage>
        <taxon>Bacteria</taxon>
        <taxon>Bacillati</taxon>
        <taxon>Actinomycetota</taxon>
        <taxon>Actinomycetes</taxon>
        <taxon>Propionibacteriales</taxon>
        <taxon>Nocardioidaceae</taxon>
        <taxon>environmental samples</taxon>
    </lineage>
</organism>
<accession>A0A6J4LT83</accession>
<keyword evidence="1" id="KW-0472">Membrane</keyword>